<evidence type="ECO:0000313" key="1">
    <source>
        <dbReference type="EMBL" id="HDD43622.1"/>
    </source>
</evidence>
<reference evidence="1" key="1">
    <citation type="journal article" date="2020" name="mSystems">
        <title>Genome- and Community-Level Interaction Insights into Carbon Utilization and Element Cycling Functions of Hydrothermarchaeota in Hydrothermal Sediment.</title>
        <authorList>
            <person name="Zhou Z."/>
            <person name="Liu Y."/>
            <person name="Xu W."/>
            <person name="Pan J."/>
            <person name="Luo Z.H."/>
            <person name="Li M."/>
        </authorList>
    </citation>
    <scope>NUCLEOTIDE SEQUENCE [LARGE SCALE GENOMIC DNA]</scope>
    <source>
        <strain evidence="1">HyVt-233</strain>
    </source>
</reference>
<gene>
    <name evidence="1" type="ORF">ENG63_01995</name>
</gene>
<organism evidence="1">
    <name type="scientific">Desulfofervidus auxilii</name>
    <dbReference type="NCBI Taxonomy" id="1621989"/>
    <lineage>
        <taxon>Bacteria</taxon>
        <taxon>Pseudomonadati</taxon>
        <taxon>Thermodesulfobacteriota</taxon>
        <taxon>Candidatus Desulfofervidia</taxon>
        <taxon>Candidatus Desulfofervidales</taxon>
        <taxon>Candidatus Desulfofervidaceae</taxon>
        <taxon>Candidatus Desulfofervidus</taxon>
    </lineage>
</organism>
<name>A0A7C0U1Z5_DESA2</name>
<proteinExistence type="predicted"/>
<comment type="caution">
    <text evidence="1">The sequence shown here is derived from an EMBL/GenBank/DDBJ whole genome shotgun (WGS) entry which is preliminary data.</text>
</comment>
<protein>
    <submittedName>
        <fullName evidence="1">Uncharacterized protein</fullName>
    </submittedName>
</protein>
<sequence>MEEWEYIFEEDYFIEGIRDAYLIIFFPGPKNQLLAWGETSHGGVDFPDAPPQGVLDKLITTLDALWREYSRFERPGCEVFLKKPFKTIHVEVKGGSEEDMFL</sequence>
<dbReference type="AlphaFoldDB" id="A0A7C0U1Z5"/>
<accession>A0A7C0U1Z5</accession>
<dbReference type="EMBL" id="DRBS01000076">
    <property type="protein sequence ID" value="HDD43622.1"/>
    <property type="molecule type" value="Genomic_DNA"/>
</dbReference>
<dbReference type="Proteomes" id="UP000886289">
    <property type="component" value="Unassembled WGS sequence"/>
</dbReference>